<dbReference type="Proteomes" id="UP001057291">
    <property type="component" value="Unassembled WGS sequence"/>
</dbReference>
<accession>A0AAV4LIL9</accession>
<organism evidence="1 2">
    <name type="scientific">Collibacillus ludicampi</name>
    <dbReference type="NCBI Taxonomy" id="2771369"/>
    <lineage>
        <taxon>Bacteria</taxon>
        <taxon>Bacillati</taxon>
        <taxon>Bacillota</taxon>
        <taxon>Bacilli</taxon>
        <taxon>Bacillales</taxon>
        <taxon>Alicyclobacillaceae</taxon>
        <taxon>Collibacillus</taxon>
    </lineage>
</organism>
<gene>
    <name evidence="1" type="ORF">DNHGIG_31650</name>
</gene>
<proteinExistence type="predicted"/>
<evidence type="ECO:0000313" key="2">
    <source>
        <dbReference type="Proteomes" id="UP001057291"/>
    </source>
</evidence>
<protein>
    <submittedName>
        <fullName evidence="1">Uncharacterized protein</fullName>
    </submittedName>
</protein>
<evidence type="ECO:0000313" key="1">
    <source>
        <dbReference type="EMBL" id="GIM47616.1"/>
    </source>
</evidence>
<name>A0AAV4LIL9_9BACL</name>
<dbReference type="RefSeq" id="WP_282200574.1">
    <property type="nucleotide sequence ID" value="NZ_BOQE01000001.1"/>
</dbReference>
<sequence length="106" mass="12214">MKVDDIGVIHIHAQKENHDDAYIVANRTALKKLKDLIDGALQKGKSCGEFMPQDGECFDLYIIVDDSDWQSESWKRRALPYTDEIASHPHRKDVVYPWMDTKPSAR</sequence>
<comment type="caution">
    <text evidence="1">The sequence shown here is derived from an EMBL/GenBank/DDBJ whole genome shotgun (WGS) entry which is preliminary data.</text>
</comment>
<keyword evidence="2" id="KW-1185">Reference proteome</keyword>
<dbReference type="EMBL" id="BOQE01000001">
    <property type="protein sequence ID" value="GIM47616.1"/>
    <property type="molecule type" value="Genomic_DNA"/>
</dbReference>
<dbReference type="AlphaFoldDB" id="A0AAV4LIL9"/>
<reference evidence="1" key="1">
    <citation type="journal article" date="2023" name="Int. J. Syst. Evol. Microbiol.">
        <title>Collibacillus ludicampi gen. nov., sp. nov., a new soil bacterium of the family Alicyclobacillaceae.</title>
        <authorList>
            <person name="Jojima T."/>
            <person name="Ioku Y."/>
            <person name="Fukuta Y."/>
            <person name="Shirasaka N."/>
            <person name="Matsumura Y."/>
            <person name="Mori M."/>
        </authorList>
    </citation>
    <scope>NUCLEOTIDE SEQUENCE</scope>
    <source>
        <strain evidence="1">TP075</strain>
    </source>
</reference>